<dbReference type="PANTHER" id="PTHR33116">
    <property type="entry name" value="REVERSE TRANSCRIPTASE ZINC-BINDING DOMAIN-CONTAINING PROTEIN-RELATED-RELATED"/>
    <property type="match status" value="1"/>
</dbReference>
<dbReference type="Proteomes" id="UP001295469">
    <property type="component" value="Chromosome C05"/>
</dbReference>
<protein>
    <submittedName>
        <fullName evidence="2">(rape) hypothetical protein</fullName>
    </submittedName>
</protein>
<feature type="domain" description="Reverse transcriptase zinc-binding" evidence="1">
    <location>
        <begin position="108"/>
        <end position="192"/>
    </location>
</feature>
<gene>
    <name evidence="2" type="ORF">DARMORV10_C05P60790.1</name>
</gene>
<sequence>MEQLKRIYISDRLFWDADFSALGSWIWRRLMDLRPLARPFLSCFIQSGETALFWHDNWTGLGPLIEITGANGPQLLRACLPAQPPTLIHGSDDYFLWRTSADTVPSQFSASRTWKALHPTPATVPWYSSIWFKSGIPKHAFHAWVSVRGRLPTRDRLLNWGMSVPSTCLLCGLADESRDHIYFSCSYSRSVWDSFFTQTSFNQPYTFSEVIRWVHHSTPPGKIRTICKLVTQAVFYAIWNERNKRLHTSVARHPQLIIREIQIILKAKLYGMDQNVGNTKRISSVRPNPGDRYLHLWFQIFPS</sequence>
<organism evidence="2">
    <name type="scientific">Brassica napus</name>
    <name type="common">Rape</name>
    <dbReference type="NCBI Taxonomy" id="3708"/>
    <lineage>
        <taxon>Eukaryota</taxon>
        <taxon>Viridiplantae</taxon>
        <taxon>Streptophyta</taxon>
        <taxon>Embryophyta</taxon>
        <taxon>Tracheophyta</taxon>
        <taxon>Spermatophyta</taxon>
        <taxon>Magnoliopsida</taxon>
        <taxon>eudicotyledons</taxon>
        <taxon>Gunneridae</taxon>
        <taxon>Pentapetalae</taxon>
        <taxon>rosids</taxon>
        <taxon>malvids</taxon>
        <taxon>Brassicales</taxon>
        <taxon>Brassicaceae</taxon>
        <taxon>Brassiceae</taxon>
        <taxon>Brassica</taxon>
    </lineage>
</organism>
<dbReference type="Pfam" id="PF13966">
    <property type="entry name" value="zf-RVT"/>
    <property type="match status" value="1"/>
</dbReference>
<name>A0A816LHP0_BRANA</name>
<evidence type="ECO:0000313" key="2">
    <source>
        <dbReference type="EMBL" id="CAF1937310.1"/>
    </source>
</evidence>
<dbReference type="AlphaFoldDB" id="A0A816LHP0"/>
<dbReference type="PANTHER" id="PTHR33116:SF78">
    <property type="entry name" value="OS12G0587133 PROTEIN"/>
    <property type="match status" value="1"/>
</dbReference>
<accession>A0A816LHP0</accession>
<dbReference type="InterPro" id="IPR026960">
    <property type="entry name" value="RVT-Znf"/>
</dbReference>
<dbReference type="EMBL" id="HG994369">
    <property type="protein sequence ID" value="CAF1937310.1"/>
    <property type="molecule type" value="Genomic_DNA"/>
</dbReference>
<proteinExistence type="predicted"/>
<evidence type="ECO:0000259" key="1">
    <source>
        <dbReference type="Pfam" id="PF13966"/>
    </source>
</evidence>
<reference evidence="2" key="1">
    <citation type="submission" date="2021-01" db="EMBL/GenBank/DDBJ databases">
        <authorList>
            <consortium name="Genoscope - CEA"/>
            <person name="William W."/>
        </authorList>
    </citation>
    <scope>NUCLEOTIDE SEQUENCE</scope>
</reference>